<evidence type="ECO:0000256" key="4">
    <source>
        <dbReference type="ARBA" id="ARBA00022723"/>
    </source>
</evidence>
<dbReference type="Pfam" id="PF01485">
    <property type="entry name" value="IBR"/>
    <property type="match status" value="1"/>
</dbReference>
<comment type="catalytic activity">
    <reaction evidence="1">
        <text>[E2 ubiquitin-conjugating enzyme]-S-ubiquitinyl-L-cysteine + [acceptor protein]-L-lysine = [E2 ubiquitin-conjugating enzyme]-L-cysteine + [acceptor protein]-N(6)-ubiquitinyl-L-lysine.</text>
        <dbReference type="EC" id="2.3.2.31"/>
    </reaction>
</comment>
<evidence type="ECO:0000256" key="9">
    <source>
        <dbReference type="PROSITE-ProRule" id="PRU00175"/>
    </source>
</evidence>
<evidence type="ECO:0000256" key="2">
    <source>
        <dbReference type="ARBA" id="ARBA00012251"/>
    </source>
</evidence>
<gene>
    <name evidence="14 15" type="primary">LOC106054688</name>
</gene>
<dbReference type="AlphaFoldDB" id="A0A9U8DY02"/>
<evidence type="ECO:0000259" key="12">
    <source>
        <dbReference type="PROSITE" id="PS51873"/>
    </source>
</evidence>
<dbReference type="GO" id="GO:0061630">
    <property type="term" value="F:ubiquitin protein ligase activity"/>
    <property type="evidence" value="ECO:0007669"/>
    <property type="project" value="UniProtKB-EC"/>
</dbReference>
<evidence type="ECO:0000256" key="5">
    <source>
        <dbReference type="ARBA" id="ARBA00022737"/>
    </source>
</evidence>
<protein>
    <recommendedName>
        <fullName evidence="2">RBR-type E3 ubiquitin transferase</fullName>
        <ecNumber evidence="2">2.3.2.31</ecNumber>
    </recommendedName>
</protein>
<feature type="domain" description="RING-type" evidence="12">
    <location>
        <begin position="602"/>
        <end position="820"/>
    </location>
</feature>
<evidence type="ECO:0000313" key="14">
    <source>
        <dbReference type="RefSeq" id="XP_013066131.2"/>
    </source>
</evidence>
<dbReference type="RefSeq" id="XP_013066131.2">
    <property type="nucleotide sequence ID" value="XM_013210677.2"/>
</dbReference>
<dbReference type="SMART" id="SM00647">
    <property type="entry name" value="IBR"/>
    <property type="match status" value="2"/>
</dbReference>
<dbReference type="EC" id="2.3.2.31" evidence="2"/>
<name>A0A9U8DY02_BIOGL</name>
<dbReference type="Pfam" id="PF22191">
    <property type="entry name" value="IBR_1"/>
    <property type="match status" value="1"/>
</dbReference>
<evidence type="ECO:0000256" key="3">
    <source>
        <dbReference type="ARBA" id="ARBA00022679"/>
    </source>
</evidence>
<keyword evidence="3" id="KW-0808">Transferase</keyword>
<proteinExistence type="predicted"/>
<feature type="region of interest" description="Disordered" evidence="10">
    <location>
        <begin position="358"/>
        <end position="381"/>
    </location>
</feature>
<dbReference type="InterPro" id="IPR001841">
    <property type="entry name" value="Znf_RING"/>
</dbReference>
<dbReference type="PROSITE" id="PS51873">
    <property type="entry name" value="TRIAD"/>
    <property type="match status" value="1"/>
</dbReference>
<evidence type="ECO:0000256" key="10">
    <source>
        <dbReference type="SAM" id="MobiDB-lite"/>
    </source>
</evidence>
<dbReference type="PANTHER" id="PTHR11685">
    <property type="entry name" value="RBR FAMILY RING FINGER AND IBR DOMAIN-CONTAINING"/>
    <property type="match status" value="1"/>
</dbReference>
<dbReference type="Proteomes" id="UP001165740">
    <property type="component" value="Chromosome 2"/>
</dbReference>
<reference evidence="14 15" key="1">
    <citation type="submission" date="2025-04" db="UniProtKB">
        <authorList>
            <consortium name="RefSeq"/>
        </authorList>
    </citation>
    <scope>IDENTIFICATION</scope>
</reference>
<evidence type="ECO:0000313" key="13">
    <source>
        <dbReference type="Proteomes" id="UP001165740"/>
    </source>
</evidence>
<keyword evidence="7" id="KW-0833">Ubl conjugation pathway</keyword>
<evidence type="ECO:0000256" key="7">
    <source>
        <dbReference type="ARBA" id="ARBA00022786"/>
    </source>
</evidence>
<dbReference type="RefSeq" id="XP_055876843.1">
    <property type="nucleotide sequence ID" value="XM_056020868.1"/>
</dbReference>
<keyword evidence="6 9" id="KW-0863">Zinc-finger</keyword>
<accession>A0A9U8DY02</accession>
<dbReference type="GO" id="GO:0008270">
    <property type="term" value="F:zinc ion binding"/>
    <property type="evidence" value="ECO:0007669"/>
    <property type="project" value="UniProtKB-KW"/>
</dbReference>
<evidence type="ECO:0000256" key="8">
    <source>
        <dbReference type="ARBA" id="ARBA00022833"/>
    </source>
</evidence>
<dbReference type="InterPro" id="IPR013083">
    <property type="entry name" value="Znf_RING/FYVE/PHD"/>
</dbReference>
<evidence type="ECO:0000313" key="15">
    <source>
        <dbReference type="RefSeq" id="XP_055876843.1"/>
    </source>
</evidence>
<dbReference type="InterPro" id="IPR031127">
    <property type="entry name" value="E3_UB_ligase_RBR"/>
</dbReference>
<sequence length="1011" mass="117417">MMVLKKSNSKLNSGATQRVAEGGTLKLFKLSWYSEQIIFLKVNVAYGEKKQTDSLAECLHKIWDRLGWIGPDMFLTFRHKLNISRGQTWAELGWFSTNKRKTWLLPNRILAMMSDTEYLKDILPLLDINVSEHTEVPFVRTGRKSLIKTHRLSQIVSDVPSTKKCKDSRRRQTGHNRGIQRPYLFRRQSKTKENVENVFTKPSNVLEVEIYHPYQVDARCANKNDVNRFTKKKYCEKTTKSRLKCKGHVNGRYAELKGYTRHDIMEETQLALCDQTKQYEEDLCHFPGNYHNNKETHFSSVSLCDFVVQNRPQTKRGKKRKYKQEVQSEVKEFVKYPKGSFQYIHKDVDQSESLSKSTWEMLEESLPPNPSNNEEQDDIGYASHTDKDDFVISTPENVNLFEKEIDDFVISLPENVNLFEKEIDDFDQSFIDVALVLFNDDVNVTENQEMNVDGHNVVIGKCYPPAFIVDISPSDKVSDECFLLVKKKDLNSSLWNVAFQCVNYCEANFKLQSILFEEWTCCLKLSRLIELVTSIRKETQSCSRPEACDDNLVASSKCGINSSDRIIFGPAEKVFSLVPTETKHKAPECVNTVLPETNTDIQGNECPVCLLPFHVHKCPAMKLLPCGHTFCVRCWQTQIVFEMQRGVNQCTCLAVKCQNIIDKTTMLTLLPLDIVSRWHRQKLERSVEVSQFCNWCPRDRCQNLAVSLSTPLKTQFGQPLTCICGHSWCGSCKNTPHWPVSCDQMTAYKKLMSKVGLNKDLTYDTIYFHIKLKPCPQCKYPIEKNKGCPVMTCRMCNYYFCWNCLKCCSFHNVYTCPNNDDNYVTYSLQNKLVHDLPLKYFTKCIQARRQTQTLTLEGQKWLQYYKHPLPNDRIVEVKSFTSKSQVDVTLILDDVEQCLDFLVRYYKFQELFYFLLDFAQMKNSNTRQLAARITAQCSQLHFVAWRLQENILGKPANYFYNRRKLSKSLLSTGERLLKALKQLVPYFQHMSKDIDTKPIGDIDVLQYLRYK</sequence>
<dbReference type="CDD" id="cd20336">
    <property type="entry name" value="Rcat_RBR"/>
    <property type="match status" value="1"/>
</dbReference>
<dbReference type="InterPro" id="IPR044066">
    <property type="entry name" value="TRIAD_supradom"/>
</dbReference>
<dbReference type="InterPro" id="IPR002867">
    <property type="entry name" value="IBR_dom"/>
</dbReference>
<dbReference type="KEGG" id="bgt:106054688"/>
<evidence type="ECO:0000259" key="11">
    <source>
        <dbReference type="PROSITE" id="PS50089"/>
    </source>
</evidence>
<evidence type="ECO:0000256" key="6">
    <source>
        <dbReference type="ARBA" id="ARBA00022771"/>
    </source>
</evidence>
<dbReference type="SUPFAM" id="SSF57850">
    <property type="entry name" value="RING/U-box"/>
    <property type="match status" value="2"/>
</dbReference>
<dbReference type="Gene3D" id="3.30.40.10">
    <property type="entry name" value="Zinc/RING finger domain, C3HC4 (zinc finger)"/>
    <property type="match status" value="1"/>
</dbReference>
<dbReference type="PROSITE" id="PS50089">
    <property type="entry name" value="ZF_RING_2"/>
    <property type="match status" value="1"/>
</dbReference>
<evidence type="ECO:0000256" key="1">
    <source>
        <dbReference type="ARBA" id="ARBA00001798"/>
    </source>
</evidence>
<dbReference type="OMA" id="SHEIDIY"/>
<keyword evidence="8" id="KW-0862">Zinc</keyword>
<keyword evidence="13" id="KW-1185">Reference proteome</keyword>
<organism evidence="13 14">
    <name type="scientific">Biomphalaria glabrata</name>
    <name type="common">Bloodfluke planorb</name>
    <name type="synonym">Freshwater snail</name>
    <dbReference type="NCBI Taxonomy" id="6526"/>
    <lineage>
        <taxon>Eukaryota</taxon>
        <taxon>Metazoa</taxon>
        <taxon>Spiralia</taxon>
        <taxon>Lophotrochozoa</taxon>
        <taxon>Mollusca</taxon>
        <taxon>Gastropoda</taxon>
        <taxon>Heterobranchia</taxon>
        <taxon>Euthyneura</taxon>
        <taxon>Panpulmonata</taxon>
        <taxon>Hygrophila</taxon>
        <taxon>Lymnaeoidea</taxon>
        <taxon>Planorbidae</taxon>
        <taxon>Biomphalaria</taxon>
    </lineage>
</organism>
<dbReference type="Gene3D" id="1.20.120.1750">
    <property type="match status" value="1"/>
</dbReference>
<keyword evidence="5" id="KW-0677">Repeat</keyword>
<feature type="domain" description="RING-type" evidence="11">
    <location>
        <begin position="606"/>
        <end position="650"/>
    </location>
</feature>
<dbReference type="GO" id="GO:0016567">
    <property type="term" value="P:protein ubiquitination"/>
    <property type="evidence" value="ECO:0007669"/>
    <property type="project" value="InterPro"/>
</dbReference>
<keyword evidence="4" id="KW-0479">Metal-binding</keyword>
<dbReference type="OrthoDB" id="6152076at2759"/>
<dbReference type="GeneID" id="106054688"/>